<comment type="caution">
    <text evidence="2">The sequence shown here is derived from an EMBL/GenBank/DDBJ whole genome shotgun (WGS) entry which is preliminary data.</text>
</comment>
<protein>
    <recommendedName>
        <fullName evidence="1">N-acetyltransferase domain-containing protein</fullName>
    </recommendedName>
</protein>
<dbReference type="SUPFAM" id="SSF55729">
    <property type="entry name" value="Acyl-CoA N-acyltransferases (Nat)"/>
    <property type="match status" value="1"/>
</dbReference>
<accession>A0ABN1EM95</accession>
<reference evidence="2 3" key="1">
    <citation type="journal article" date="2019" name="Int. J. Syst. Evol. Microbiol.">
        <title>The Global Catalogue of Microorganisms (GCM) 10K type strain sequencing project: providing services to taxonomists for standard genome sequencing and annotation.</title>
        <authorList>
            <consortium name="The Broad Institute Genomics Platform"/>
            <consortium name="The Broad Institute Genome Sequencing Center for Infectious Disease"/>
            <person name="Wu L."/>
            <person name="Ma J."/>
        </authorList>
    </citation>
    <scope>NUCLEOTIDE SEQUENCE [LARGE SCALE GENOMIC DNA]</scope>
    <source>
        <strain evidence="2 3">JCM 15089</strain>
    </source>
</reference>
<dbReference type="CDD" id="cd04301">
    <property type="entry name" value="NAT_SF"/>
    <property type="match status" value="1"/>
</dbReference>
<dbReference type="InterPro" id="IPR000182">
    <property type="entry name" value="GNAT_dom"/>
</dbReference>
<evidence type="ECO:0000259" key="1">
    <source>
        <dbReference type="PROSITE" id="PS51186"/>
    </source>
</evidence>
<dbReference type="EMBL" id="BAAADD010000004">
    <property type="protein sequence ID" value="GAA0569547.1"/>
    <property type="molecule type" value="Genomic_DNA"/>
</dbReference>
<evidence type="ECO:0000313" key="3">
    <source>
        <dbReference type="Proteomes" id="UP001499951"/>
    </source>
</evidence>
<name>A0ABN1EM95_9PROT</name>
<sequence length="153" mass="17475">MTHFPYLMIKERMESLLLEVQSLVDFEIVPPDQIHQYVEKICTEADIILWTREVLEGFVAFYCNDPARGAFITMVVVRPESRKKGIAKSLVSAALTAIQSRDFKQCGLRVHKRNLLAANLYRSLGFEDAGEDGEFIKMERIFEPSTPPGSRHD</sequence>
<organism evidence="2 3">
    <name type="scientific">Rhizomicrobium electricum</name>
    <dbReference type="NCBI Taxonomy" id="480070"/>
    <lineage>
        <taxon>Bacteria</taxon>
        <taxon>Pseudomonadati</taxon>
        <taxon>Pseudomonadota</taxon>
        <taxon>Alphaproteobacteria</taxon>
        <taxon>Micropepsales</taxon>
        <taxon>Micropepsaceae</taxon>
        <taxon>Rhizomicrobium</taxon>
    </lineage>
</organism>
<dbReference type="Proteomes" id="UP001499951">
    <property type="component" value="Unassembled WGS sequence"/>
</dbReference>
<proteinExistence type="predicted"/>
<dbReference type="PROSITE" id="PS51186">
    <property type="entry name" value="GNAT"/>
    <property type="match status" value="1"/>
</dbReference>
<gene>
    <name evidence="2" type="ORF">GCM10008942_17820</name>
</gene>
<dbReference type="RefSeq" id="WP_166929616.1">
    <property type="nucleotide sequence ID" value="NZ_BAAADD010000004.1"/>
</dbReference>
<keyword evidence="3" id="KW-1185">Reference proteome</keyword>
<dbReference type="Pfam" id="PF00583">
    <property type="entry name" value="Acetyltransf_1"/>
    <property type="match status" value="1"/>
</dbReference>
<dbReference type="Gene3D" id="3.40.630.30">
    <property type="match status" value="1"/>
</dbReference>
<evidence type="ECO:0000313" key="2">
    <source>
        <dbReference type="EMBL" id="GAA0569547.1"/>
    </source>
</evidence>
<dbReference type="InterPro" id="IPR016181">
    <property type="entry name" value="Acyl_CoA_acyltransferase"/>
</dbReference>
<feature type="domain" description="N-acetyltransferase" evidence="1">
    <location>
        <begin position="7"/>
        <end position="143"/>
    </location>
</feature>